<gene>
    <name evidence="1" type="ordered locus">MAE_33260</name>
</gene>
<protein>
    <submittedName>
        <fullName evidence="1">Uncharacterized protein</fullName>
    </submittedName>
</protein>
<dbReference type="EnsemblBacteria" id="BAG03148">
    <property type="protein sequence ID" value="BAG03148"/>
    <property type="gene ID" value="MAE_33260"/>
</dbReference>
<dbReference type="AlphaFoldDB" id="B0JLX4"/>
<evidence type="ECO:0000313" key="1">
    <source>
        <dbReference type="EMBL" id="BAG03148.1"/>
    </source>
</evidence>
<dbReference type="HOGENOM" id="CLU_2880836_0_0_3"/>
<dbReference type="PaxDb" id="449447-MAE_33260"/>
<proteinExistence type="predicted"/>
<evidence type="ECO:0000313" key="2">
    <source>
        <dbReference type="Proteomes" id="UP000001510"/>
    </source>
</evidence>
<dbReference type="EMBL" id="AP009552">
    <property type="protein sequence ID" value="BAG03148.1"/>
    <property type="molecule type" value="Genomic_DNA"/>
</dbReference>
<dbReference type="KEGG" id="mar:MAE_33260"/>
<keyword evidence="2" id="KW-1185">Reference proteome</keyword>
<reference evidence="1 2" key="1">
    <citation type="journal article" date="2007" name="DNA Res.">
        <title>Complete genomic structure of the bloom-forming toxic cyanobacterium Microcystis aeruginosa NIES-843.</title>
        <authorList>
            <person name="Kaneko T."/>
            <person name="Nakajima N."/>
            <person name="Okamoto S."/>
            <person name="Suzuki I."/>
            <person name="Tanabe Y."/>
            <person name="Tamaoki M."/>
            <person name="Nakamura Y."/>
            <person name="Kasai F."/>
            <person name="Watanabe A."/>
            <person name="Kawashima K."/>
            <person name="Kishida Y."/>
            <person name="Ono A."/>
            <person name="Shimizu Y."/>
            <person name="Takahashi C."/>
            <person name="Minami C."/>
            <person name="Fujishiro T."/>
            <person name="Kohara M."/>
            <person name="Katoh M."/>
            <person name="Nakazaki N."/>
            <person name="Nakayama S."/>
            <person name="Yamada M."/>
            <person name="Tabata S."/>
            <person name="Watanabe M.M."/>
        </authorList>
    </citation>
    <scope>NUCLEOTIDE SEQUENCE [LARGE SCALE GENOMIC DNA]</scope>
    <source>
        <strain evidence="2">NIES-843 / IAM M-247</strain>
    </source>
</reference>
<dbReference type="Proteomes" id="UP000001510">
    <property type="component" value="Chromosome"/>
</dbReference>
<accession>B0JLX4</accession>
<organism evidence="1 2">
    <name type="scientific">Microcystis aeruginosa (strain NIES-843 / IAM M-2473)</name>
    <dbReference type="NCBI Taxonomy" id="449447"/>
    <lineage>
        <taxon>Bacteria</taxon>
        <taxon>Bacillati</taxon>
        <taxon>Cyanobacteriota</taxon>
        <taxon>Cyanophyceae</taxon>
        <taxon>Oscillatoriophycideae</taxon>
        <taxon>Chroococcales</taxon>
        <taxon>Microcystaceae</taxon>
        <taxon>Microcystis</taxon>
    </lineage>
</organism>
<name>B0JLX4_MICAN</name>
<sequence>MRQRNPTIIKVCYCCDIPFTISGDRLYISLLIKLWEDAIAQEKLLFRHQDMLQCGIFQLAKWQ</sequence>
<dbReference type="STRING" id="449447.MAE_33260"/>